<dbReference type="CDD" id="cd09076">
    <property type="entry name" value="L1-EN"/>
    <property type="match status" value="1"/>
</dbReference>
<dbReference type="SUPFAM" id="SSF56219">
    <property type="entry name" value="DNase I-like"/>
    <property type="match status" value="1"/>
</dbReference>
<dbReference type="Gene3D" id="3.60.10.10">
    <property type="entry name" value="Endonuclease/exonuclease/phosphatase"/>
    <property type="match status" value="1"/>
</dbReference>
<feature type="domain" description="Endonuclease/exonuclease/phosphatase" evidence="2">
    <location>
        <begin position="40"/>
        <end position="251"/>
    </location>
</feature>
<keyword evidence="3" id="KW-0269">Exonuclease</keyword>
<keyword evidence="3" id="KW-0378">Hydrolase</keyword>
<evidence type="ECO:0000256" key="1">
    <source>
        <dbReference type="SAM" id="Coils"/>
    </source>
</evidence>
<sequence>MTASQVKYSGGKIVPHSDLRVGTTRGERNVKEYKEYKFIATWNVRTLLQCGKLENLKMEMNKMKMYILGISEIRWPNPGDFWSGDYRIIHTGTAEKRPGIGGVGMVMNKVLGKKVKGYVQYNERIILVRFQTKPKDTIVVQVYMSTTNSSEEELEEVYENLDKLIENVKGEENLIVMGDWNAIVGKEKVKNLTSDYGLGNRNDGGDRLLEFCAKHKLIIKNTCFNHHNRRRYTWKMPGDINRYQIDYIMVKK</sequence>
<dbReference type="GO" id="GO:0004527">
    <property type="term" value="F:exonuclease activity"/>
    <property type="evidence" value="ECO:0007669"/>
    <property type="project" value="UniProtKB-KW"/>
</dbReference>
<feature type="coiled-coil region" evidence="1">
    <location>
        <begin position="147"/>
        <end position="174"/>
    </location>
</feature>
<dbReference type="Pfam" id="PF03372">
    <property type="entry name" value="Exo_endo_phos"/>
    <property type="match status" value="1"/>
</dbReference>
<reference evidence="3 4" key="1">
    <citation type="submission" date="2019-08" db="EMBL/GenBank/DDBJ databases">
        <authorList>
            <person name="Alioto T."/>
            <person name="Alioto T."/>
            <person name="Gomez Garrido J."/>
        </authorList>
    </citation>
    <scope>NUCLEOTIDE SEQUENCE [LARGE SCALE GENOMIC DNA]</scope>
</reference>
<keyword evidence="3" id="KW-0255">Endonuclease</keyword>
<dbReference type="AlphaFoldDB" id="A0A5E4MRF8"/>
<evidence type="ECO:0000313" key="3">
    <source>
        <dbReference type="EMBL" id="VVC31970.1"/>
    </source>
</evidence>
<keyword evidence="3" id="KW-0540">Nuclease</keyword>
<dbReference type="InterPro" id="IPR005135">
    <property type="entry name" value="Endo/exonuclease/phosphatase"/>
</dbReference>
<name>A0A5E4MRF8_9HEMI</name>
<proteinExistence type="predicted"/>
<dbReference type="GO" id="GO:0004519">
    <property type="term" value="F:endonuclease activity"/>
    <property type="evidence" value="ECO:0007669"/>
    <property type="project" value="UniProtKB-KW"/>
</dbReference>
<dbReference type="OrthoDB" id="6600435at2759"/>
<keyword evidence="1" id="KW-0175">Coiled coil</keyword>
<dbReference type="InterPro" id="IPR027124">
    <property type="entry name" value="Swc5/CFDP1/2"/>
</dbReference>
<dbReference type="PANTHER" id="PTHR23227">
    <property type="entry name" value="BUCENTAUR RELATED"/>
    <property type="match status" value="1"/>
</dbReference>
<dbReference type="EMBL" id="CABPRJ010000952">
    <property type="protein sequence ID" value="VVC31970.1"/>
    <property type="molecule type" value="Genomic_DNA"/>
</dbReference>
<gene>
    <name evidence="3" type="ORF">CINCED_3A017814</name>
</gene>
<organism evidence="3 4">
    <name type="scientific">Cinara cedri</name>
    <dbReference type="NCBI Taxonomy" id="506608"/>
    <lineage>
        <taxon>Eukaryota</taxon>
        <taxon>Metazoa</taxon>
        <taxon>Ecdysozoa</taxon>
        <taxon>Arthropoda</taxon>
        <taxon>Hexapoda</taxon>
        <taxon>Insecta</taxon>
        <taxon>Pterygota</taxon>
        <taxon>Neoptera</taxon>
        <taxon>Paraneoptera</taxon>
        <taxon>Hemiptera</taxon>
        <taxon>Sternorrhyncha</taxon>
        <taxon>Aphidomorpha</taxon>
        <taxon>Aphidoidea</taxon>
        <taxon>Aphididae</taxon>
        <taxon>Lachninae</taxon>
        <taxon>Cinara</taxon>
    </lineage>
</organism>
<protein>
    <submittedName>
        <fullName evidence="3">Endonuclease/exonuclease/phosphatase</fullName>
    </submittedName>
</protein>
<evidence type="ECO:0000313" key="4">
    <source>
        <dbReference type="Proteomes" id="UP000325440"/>
    </source>
</evidence>
<dbReference type="Proteomes" id="UP000325440">
    <property type="component" value="Unassembled WGS sequence"/>
</dbReference>
<dbReference type="PANTHER" id="PTHR23227:SF67">
    <property type="entry name" value="CRANIOFACIAL DEVELOPMENT PROTEIN 2-LIKE"/>
    <property type="match status" value="1"/>
</dbReference>
<dbReference type="InterPro" id="IPR036691">
    <property type="entry name" value="Endo/exonu/phosph_ase_sf"/>
</dbReference>
<keyword evidence="4" id="KW-1185">Reference proteome</keyword>
<accession>A0A5E4MRF8</accession>
<evidence type="ECO:0000259" key="2">
    <source>
        <dbReference type="Pfam" id="PF03372"/>
    </source>
</evidence>